<sequence>VFMSGVPKVIDETGYIDGYSFPWFFVKIFITLIGSGIVVTAFFCFMFSCVELRLARTLTSAKAKTIAAVMTRTVAA</sequence>
<feature type="non-terminal residue" evidence="6">
    <location>
        <position position="1"/>
    </location>
</feature>
<evidence type="ECO:0000256" key="1">
    <source>
        <dbReference type="ARBA" id="ARBA00004141"/>
    </source>
</evidence>
<evidence type="ECO:0000313" key="6">
    <source>
        <dbReference type="EMBL" id="MFH7519383.1"/>
    </source>
</evidence>
<dbReference type="EMBL" id="JAVCQK010000814">
    <property type="protein sequence ID" value="MFH7519383.1"/>
    <property type="molecule type" value="Genomic_DNA"/>
</dbReference>
<comment type="caution">
    <text evidence="6">The sequence shown here is derived from an EMBL/GenBank/DDBJ whole genome shotgun (WGS) entry which is preliminary data.</text>
</comment>
<evidence type="ECO:0000256" key="4">
    <source>
        <dbReference type="ARBA" id="ARBA00023136"/>
    </source>
</evidence>
<dbReference type="Proteomes" id="UP001610657">
    <property type="component" value="Unassembled WGS sequence"/>
</dbReference>
<keyword evidence="3 5" id="KW-1133">Transmembrane helix</keyword>
<dbReference type="Gene3D" id="1.10.3720.10">
    <property type="entry name" value="MetI-like"/>
    <property type="match status" value="1"/>
</dbReference>
<proteinExistence type="predicted"/>
<evidence type="ECO:0000256" key="2">
    <source>
        <dbReference type="ARBA" id="ARBA00022692"/>
    </source>
</evidence>
<dbReference type="InterPro" id="IPR035906">
    <property type="entry name" value="MetI-like_sf"/>
</dbReference>
<keyword evidence="4 5" id="KW-0472">Membrane</keyword>
<feature type="transmembrane region" description="Helical" evidence="5">
    <location>
        <begin position="24"/>
        <end position="47"/>
    </location>
</feature>
<evidence type="ECO:0000256" key="3">
    <source>
        <dbReference type="ARBA" id="ARBA00022989"/>
    </source>
</evidence>
<gene>
    <name evidence="6" type="ORF">RA271_30400</name>
</gene>
<evidence type="ECO:0000313" key="7">
    <source>
        <dbReference type="Proteomes" id="UP001610657"/>
    </source>
</evidence>
<protein>
    <submittedName>
        <fullName evidence="6">Carbohydrate ABC transporter permease</fullName>
    </submittedName>
</protein>
<feature type="non-terminal residue" evidence="6">
    <location>
        <position position="76"/>
    </location>
</feature>
<keyword evidence="7" id="KW-1185">Reference proteome</keyword>
<evidence type="ECO:0000256" key="5">
    <source>
        <dbReference type="SAM" id="Phobius"/>
    </source>
</evidence>
<comment type="subcellular location">
    <subcellularLocation>
        <location evidence="1">Membrane</location>
        <topology evidence="1">Multi-pass membrane protein</topology>
    </subcellularLocation>
</comment>
<keyword evidence="2 5" id="KW-0812">Transmembrane</keyword>
<name>A0ABW7NWU3_9PSED</name>
<dbReference type="SUPFAM" id="SSF161098">
    <property type="entry name" value="MetI-like"/>
    <property type="match status" value="1"/>
</dbReference>
<accession>A0ABW7NWU3</accession>
<organism evidence="6 7">
    <name type="scientific">Pseudomonas syringae pv. tagetis</name>
    <dbReference type="NCBI Taxonomy" id="129140"/>
    <lineage>
        <taxon>Bacteria</taxon>
        <taxon>Pseudomonadati</taxon>
        <taxon>Pseudomonadota</taxon>
        <taxon>Gammaproteobacteria</taxon>
        <taxon>Pseudomonadales</taxon>
        <taxon>Pseudomonadaceae</taxon>
        <taxon>Pseudomonas</taxon>
    </lineage>
</organism>
<reference evidence="6 7" key="1">
    <citation type="submission" date="2023-08" db="EMBL/GenBank/DDBJ databases">
        <title>Genomic and mutational analysis of Pseudomonas syringae pv. tagetis EB037 pathogenicity on sunflower.</title>
        <authorList>
            <person name="Maul J.E."/>
        </authorList>
    </citation>
    <scope>NUCLEOTIDE SEQUENCE [LARGE SCALE GENOMIC DNA]</scope>
    <source>
        <strain evidence="6 7">EB037_T1</strain>
    </source>
</reference>